<evidence type="ECO:0000256" key="3">
    <source>
        <dbReference type="ARBA" id="ARBA00022691"/>
    </source>
</evidence>
<accession>A0A1F5VM70</accession>
<dbReference type="CDD" id="cd01335">
    <property type="entry name" value="Radical_SAM"/>
    <property type="match status" value="1"/>
</dbReference>
<evidence type="ECO:0000259" key="7">
    <source>
        <dbReference type="PROSITE" id="PS51918"/>
    </source>
</evidence>
<proteinExistence type="predicted"/>
<dbReference type="AlphaFoldDB" id="A0A1F5VM70"/>
<dbReference type="GO" id="GO:0003824">
    <property type="term" value="F:catalytic activity"/>
    <property type="evidence" value="ECO:0007669"/>
    <property type="project" value="InterPro"/>
</dbReference>
<name>A0A1F5VM70_9BACT</name>
<dbReference type="Pfam" id="PF04055">
    <property type="entry name" value="Radical_SAM"/>
    <property type="match status" value="1"/>
</dbReference>
<reference evidence="8 9" key="1">
    <citation type="journal article" date="2016" name="Nat. Commun.">
        <title>Thousands of microbial genomes shed light on interconnected biogeochemical processes in an aquifer system.</title>
        <authorList>
            <person name="Anantharaman K."/>
            <person name="Brown C.T."/>
            <person name="Hug L.A."/>
            <person name="Sharon I."/>
            <person name="Castelle C.J."/>
            <person name="Probst A.J."/>
            <person name="Thomas B.C."/>
            <person name="Singh A."/>
            <person name="Wilkins M.J."/>
            <person name="Karaoz U."/>
            <person name="Brodie E.L."/>
            <person name="Williams K.H."/>
            <person name="Hubbard S.S."/>
            <person name="Banfield J.F."/>
        </authorList>
    </citation>
    <scope>NUCLEOTIDE SEQUENCE [LARGE SCALE GENOMIC DNA]</scope>
</reference>
<dbReference type="SFLD" id="SFLDG01091">
    <property type="entry name" value="uncharacterized_CHP01210-like"/>
    <property type="match status" value="1"/>
</dbReference>
<dbReference type="InterPro" id="IPR058240">
    <property type="entry name" value="rSAM_sf"/>
</dbReference>
<dbReference type="PANTHER" id="PTHR11135:SF1">
    <property type="entry name" value="PROTEIN YHCC"/>
    <property type="match status" value="1"/>
</dbReference>
<dbReference type="GO" id="GO:0046872">
    <property type="term" value="F:metal ion binding"/>
    <property type="evidence" value="ECO:0007669"/>
    <property type="project" value="UniProtKB-KW"/>
</dbReference>
<organism evidence="8 9">
    <name type="scientific">Candidatus Fischerbacteria bacterium RBG_13_37_8</name>
    <dbReference type="NCBI Taxonomy" id="1817863"/>
    <lineage>
        <taxon>Bacteria</taxon>
        <taxon>Candidatus Fischeribacteriota</taxon>
    </lineage>
</organism>
<evidence type="ECO:0000313" key="9">
    <source>
        <dbReference type="Proteomes" id="UP000178943"/>
    </source>
</evidence>
<keyword evidence="3" id="KW-0949">S-adenosyl-L-methionine</keyword>
<dbReference type="SMART" id="SM00729">
    <property type="entry name" value="Elp3"/>
    <property type="match status" value="1"/>
</dbReference>
<evidence type="ECO:0000256" key="4">
    <source>
        <dbReference type="ARBA" id="ARBA00022723"/>
    </source>
</evidence>
<evidence type="ECO:0000313" key="8">
    <source>
        <dbReference type="EMBL" id="OGF64512.1"/>
    </source>
</evidence>
<dbReference type="SUPFAM" id="SSF102114">
    <property type="entry name" value="Radical SAM enzymes"/>
    <property type="match status" value="1"/>
</dbReference>
<feature type="non-terminal residue" evidence="8">
    <location>
        <position position="263"/>
    </location>
</feature>
<comment type="caution">
    <text evidence="8">The sequence shown here is derived from an EMBL/GenBank/DDBJ whole genome shotgun (WGS) entry which is preliminary data.</text>
</comment>
<dbReference type="STRING" id="1817863.A2Y62_06670"/>
<keyword evidence="5" id="KW-0408">Iron</keyword>
<evidence type="ECO:0000256" key="5">
    <source>
        <dbReference type="ARBA" id="ARBA00023004"/>
    </source>
</evidence>
<keyword evidence="6" id="KW-0411">Iron-sulfur</keyword>
<dbReference type="PROSITE" id="PS51918">
    <property type="entry name" value="RADICAL_SAM"/>
    <property type="match status" value="1"/>
</dbReference>
<keyword evidence="4" id="KW-0479">Metal-binding</keyword>
<dbReference type="NCBIfam" id="TIGR01212">
    <property type="entry name" value="TIGR01212 family radical SAM protein"/>
    <property type="match status" value="1"/>
</dbReference>
<evidence type="ECO:0000256" key="6">
    <source>
        <dbReference type="ARBA" id="ARBA00023014"/>
    </source>
</evidence>
<dbReference type="InterPro" id="IPR006638">
    <property type="entry name" value="Elp3/MiaA/NifB-like_rSAM"/>
</dbReference>
<dbReference type="InterPro" id="IPR007197">
    <property type="entry name" value="rSAM"/>
</dbReference>
<sequence length="263" mass="30350">MNKPYYSFNTYLKERFNKKVYKICVDAGFTCPNRDGTKGINGCIYCNNDAFTIVRRDCIKEDRLSSEPAGSVNDRTNIPLPSLEQQIEQGKKKLAAHYKAEAFILYFQPYSNTYASLQKLKEAYDYVYYDNDIVGLSIGTRPDCVNEEILTFIEAYAKDKEVWIEYGLESSHNKTMQVINRGHTWEDFLEAVQMTSNRPIKICVHIIFGLPGESRADMLETVRRISRLPIHAVKFHPLHIVKGSVLYERGKLEDGIWKVELPE</sequence>
<gene>
    <name evidence="8" type="ORF">A2Y62_06670</name>
</gene>
<keyword evidence="2" id="KW-0004">4Fe-4S</keyword>
<dbReference type="Proteomes" id="UP000178943">
    <property type="component" value="Unassembled WGS sequence"/>
</dbReference>
<protein>
    <submittedName>
        <fullName evidence="8">TIGR01212 family radical SAM protein</fullName>
    </submittedName>
</protein>
<comment type="cofactor">
    <cofactor evidence="1">
        <name>[4Fe-4S] cluster</name>
        <dbReference type="ChEBI" id="CHEBI:49883"/>
    </cofactor>
</comment>
<dbReference type="InterPro" id="IPR039661">
    <property type="entry name" value="ELP3"/>
</dbReference>
<dbReference type="SFLD" id="SFLDS00029">
    <property type="entry name" value="Radical_SAM"/>
    <property type="match status" value="1"/>
</dbReference>
<dbReference type="EMBL" id="MFGW01000136">
    <property type="protein sequence ID" value="OGF64512.1"/>
    <property type="molecule type" value="Genomic_DNA"/>
</dbReference>
<dbReference type="InterPro" id="IPR005911">
    <property type="entry name" value="YhcC-like"/>
</dbReference>
<evidence type="ECO:0000256" key="1">
    <source>
        <dbReference type="ARBA" id="ARBA00001966"/>
    </source>
</evidence>
<dbReference type="Gene3D" id="3.30.750.200">
    <property type="match status" value="1"/>
</dbReference>
<dbReference type="GO" id="GO:0051539">
    <property type="term" value="F:4 iron, 4 sulfur cluster binding"/>
    <property type="evidence" value="ECO:0007669"/>
    <property type="project" value="UniProtKB-KW"/>
</dbReference>
<dbReference type="SFLD" id="SFLDG01086">
    <property type="entry name" value="elongater_protein-like"/>
    <property type="match status" value="1"/>
</dbReference>
<feature type="domain" description="Radical SAM core" evidence="7">
    <location>
        <begin position="15"/>
        <end position="263"/>
    </location>
</feature>
<dbReference type="PANTHER" id="PTHR11135">
    <property type="entry name" value="HISTONE ACETYLTRANSFERASE-RELATED"/>
    <property type="match status" value="1"/>
</dbReference>
<evidence type="ECO:0000256" key="2">
    <source>
        <dbReference type="ARBA" id="ARBA00022485"/>
    </source>
</evidence>